<evidence type="ECO:0000313" key="3">
    <source>
        <dbReference type="Proteomes" id="UP000041254"/>
    </source>
</evidence>
<feature type="coiled-coil region" evidence="1">
    <location>
        <begin position="142"/>
        <end position="174"/>
    </location>
</feature>
<dbReference type="Proteomes" id="UP000041254">
    <property type="component" value="Unassembled WGS sequence"/>
</dbReference>
<gene>
    <name evidence="2" type="ORF">Vbra_14885</name>
</gene>
<evidence type="ECO:0000313" key="2">
    <source>
        <dbReference type="EMBL" id="CEM10171.1"/>
    </source>
</evidence>
<dbReference type="AlphaFoldDB" id="A0A0G4FC19"/>
<evidence type="ECO:0000256" key="1">
    <source>
        <dbReference type="SAM" id="Coils"/>
    </source>
</evidence>
<dbReference type="EMBL" id="CDMY01000402">
    <property type="protein sequence ID" value="CEM10171.1"/>
    <property type="molecule type" value="Genomic_DNA"/>
</dbReference>
<name>A0A0G4FC19_VITBC</name>
<reference evidence="2 3" key="1">
    <citation type="submission" date="2014-11" db="EMBL/GenBank/DDBJ databases">
        <authorList>
            <person name="Zhu J."/>
            <person name="Qi W."/>
            <person name="Song R."/>
        </authorList>
    </citation>
    <scope>NUCLEOTIDE SEQUENCE [LARGE SCALE GENOMIC DNA]</scope>
</reference>
<keyword evidence="1" id="KW-0175">Coiled coil</keyword>
<accession>A0A0G4FC19</accession>
<protein>
    <submittedName>
        <fullName evidence="2">Uncharacterized protein</fullName>
    </submittedName>
</protein>
<dbReference type="InParanoid" id="A0A0G4FC19"/>
<dbReference type="VEuPathDB" id="CryptoDB:Vbra_14885"/>
<proteinExistence type="predicted"/>
<keyword evidence="3" id="KW-1185">Reference proteome</keyword>
<organism evidence="2 3">
    <name type="scientific">Vitrella brassicaformis (strain CCMP3155)</name>
    <dbReference type="NCBI Taxonomy" id="1169540"/>
    <lineage>
        <taxon>Eukaryota</taxon>
        <taxon>Sar</taxon>
        <taxon>Alveolata</taxon>
        <taxon>Colpodellida</taxon>
        <taxon>Vitrellaceae</taxon>
        <taxon>Vitrella</taxon>
    </lineage>
</organism>
<sequence>MRRIRESVGLADGEGLVDFCQHNDLDGTAMISAFVGFNSVFWLEWGTLLLLCARNRPLAQLYYRIPSFRANVRCLPYYARIEDWIYQKAMKAAKWRVMQPIPRFLQMESRHFVFGLMETFILWKVFLPFLIPLNMWVTMQAALLIIKEKEEWEARREEEEAESEEAKVSRRRRRWETLLGRWTEWYRHSQEWFG</sequence>